<gene>
    <name evidence="1" type="ORF">RSOLAG22IIIB_13593</name>
</gene>
<keyword evidence="2" id="KW-1185">Reference proteome</keyword>
<organism evidence="1 2">
    <name type="scientific">Rhizoctonia solani</name>
    <dbReference type="NCBI Taxonomy" id="456999"/>
    <lineage>
        <taxon>Eukaryota</taxon>
        <taxon>Fungi</taxon>
        <taxon>Dikarya</taxon>
        <taxon>Basidiomycota</taxon>
        <taxon>Agaricomycotina</taxon>
        <taxon>Agaricomycetes</taxon>
        <taxon>Cantharellales</taxon>
        <taxon>Ceratobasidiaceae</taxon>
        <taxon>Rhizoctonia</taxon>
    </lineage>
</organism>
<evidence type="ECO:0008006" key="3">
    <source>
        <dbReference type="Google" id="ProtNLM"/>
    </source>
</evidence>
<dbReference type="SUPFAM" id="SSF50370">
    <property type="entry name" value="Ricin B-like lectins"/>
    <property type="match status" value="1"/>
</dbReference>
<sequence length="148" mass="16653">MSLKPGIYELQNVENQQWAGVGGVPAMDPPPPVNLKGVPDIMKANFRFVHQVGDYYHILIPGMDKSEIRSQDDTVKVIPFSSRQTWIVKSVEKDSYYIKDPESGGYWTLVESTDPWGTQIRLEPTTRSLSQVWKFSISLGPVVQISDA</sequence>
<dbReference type="AlphaFoldDB" id="A0A0K6FP64"/>
<dbReference type="Gene3D" id="2.80.10.50">
    <property type="match status" value="1"/>
</dbReference>
<dbReference type="InterPro" id="IPR035992">
    <property type="entry name" value="Ricin_B-like_lectins"/>
</dbReference>
<protein>
    <recommendedName>
        <fullName evidence="3">Ricin B lectin domain-containing protein</fullName>
    </recommendedName>
</protein>
<reference evidence="1 2" key="1">
    <citation type="submission" date="2015-07" db="EMBL/GenBank/DDBJ databases">
        <authorList>
            <person name="Noorani M."/>
        </authorList>
    </citation>
    <scope>NUCLEOTIDE SEQUENCE [LARGE SCALE GENOMIC DNA]</scope>
    <source>
        <strain evidence="1">BBA 69670</strain>
    </source>
</reference>
<proteinExistence type="predicted"/>
<dbReference type="Proteomes" id="UP000044841">
    <property type="component" value="Unassembled WGS sequence"/>
</dbReference>
<evidence type="ECO:0000313" key="2">
    <source>
        <dbReference type="Proteomes" id="UP000044841"/>
    </source>
</evidence>
<evidence type="ECO:0000313" key="1">
    <source>
        <dbReference type="EMBL" id="CUA67968.1"/>
    </source>
</evidence>
<name>A0A0K6FP64_9AGAM</name>
<dbReference type="EMBL" id="CYGV01000274">
    <property type="protein sequence ID" value="CUA67968.1"/>
    <property type="molecule type" value="Genomic_DNA"/>
</dbReference>
<accession>A0A0K6FP64</accession>